<dbReference type="Pfam" id="PF07651">
    <property type="entry name" value="ANTH"/>
    <property type="match status" value="1"/>
</dbReference>
<dbReference type="Proteomes" id="UP000243975">
    <property type="component" value="Unassembled WGS sequence"/>
</dbReference>
<comment type="subcellular location">
    <subcellularLocation>
        <location evidence="1">Cytoplasmic vesicle</location>
        <location evidence="1">Clathrin-coated vesicle</location>
    </subcellularLocation>
    <subcellularLocation>
        <location evidence="2">Golgi apparatus</location>
    </subcellularLocation>
</comment>
<dbReference type="GO" id="GO:0032050">
    <property type="term" value="F:clathrin heavy chain binding"/>
    <property type="evidence" value="ECO:0007669"/>
    <property type="project" value="TreeGrafter"/>
</dbReference>
<dbReference type="GO" id="GO:0006900">
    <property type="term" value="P:vesicle budding from membrane"/>
    <property type="evidence" value="ECO:0007669"/>
    <property type="project" value="TreeGrafter"/>
</dbReference>
<dbReference type="GO" id="GO:0005794">
    <property type="term" value="C:Golgi apparatus"/>
    <property type="evidence" value="ECO:0007669"/>
    <property type="project" value="UniProtKB-SubCell"/>
</dbReference>
<dbReference type="GO" id="GO:0048268">
    <property type="term" value="P:clathrin coat assembly"/>
    <property type="evidence" value="ECO:0007669"/>
    <property type="project" value="InterPro"/>
</dbReference>
<reference evidence="6 7" key="1">
    <citation type="journal article" date="2016" name="Sci. Rep.">
        <title>The genome sequence of the outbreeding globe artichoke constructed de novo incorporating a phase-aware low-pass sequencing strategy of F1 progeny.</title>
        <authorList>
            <person name="Scaglione D."/>
            <person name="Reyes-Chin-Wo S."/>
            <person name="Acquadro A."/>
            <person name="Froenicke L."/>
            <person name="Portis E."/>
            <person name="Beitel C."/>
            <person name="Tirone M."/>
            <person name="Mauro R."/>
            <person name="Lo Monaco A."/>
            <person name="Mauromicale G."/>
            <person name="Faccioli P."/>
            <person name="Cattivelli L."/>
            <person name="Rieseberg L."/>
            <person name="Michelmore R."/>
            <person name="Lanteri S."/>
        </authorList>
    </citation>
    <scope>NUCLEOTIDE SEQUENCE [LARGE SCALE GENOMIC DNA]</scope>
    <source>
        <strain evidence="6">2C</strain>
    </source>
</reference>
<keyword evidence="4" id="KW-0968">Cytoplasmic vesicle</keyword>
<feature type="domain" description="ENTH" evidence="5">
    <location>
        <begin position="27"/>
        <end position="168"/>
    </location>
</feature>
<dbReference type="GO" id="GO:0000149">
    <property type="term" value="F:SNARE binding"/>
    <property type="evidence" value="ECO:0007669"/>
    <property type="project" value="TreeGrafter"/>
</dbReference>
<dbReference type="InterPro" id="IPR045192">
    <property type="entry name" value="AP180-like"/>
</dbReference>
<dbReference type="Gramene" id="KVH99713">
    <property type="protein sequence ID" value="KVH99713"/>
    <property type="gene ID" value="Ccrd_022036"/>
</dbReference>
<evidence type="ECO:0000259" key="5">
    <source>
        <dbReference type="PROSITE" id="PS50942"/>
    </source>
</evidence>
<dbReference type="InterPro" id="IPR011417">
    <property type="entry name" value="ANTH_dom"/>
</dbReference>
<organism evidence="6 7">
    <name type="scientific">Cynara cardunculus var. scolymus</name>
    <name type="common">Globe artichoke</name>
    <name type="synonym">Cynara scolymus</name>
    <dbReference type="NCBI Taxonomy" id="59895"/>
    <lineage>
        <taxon>Eukaryota</taxon>
        <taxon>Viridiplantae</taxon>
        <taxon>Streptophyta</taxon>
        <taxon>Embryophyta</taxon>
        <taxon>Tracheophyta</taxon>
        <taxon>Spermatophyta</taxon>
        <taxon>Magnoliopsida</taxon>
        <taxon>eudicotyledons</taxon>
        <taxon>Gunneridae</taxon>
        <taxon>Pentapetalae</taxon>
        <taxon>asterids</taxon>
        <taxon>campanulids</taxon>
        <taxon>Asterales</taxon>
        <taxon>Asteraceae</taxon>
        <taxon>Carduoideae</taxon>
        <taxon>Cardueae</taxon>
        <taxon>Carduinae</taxon>
        <taxon>Cynara</taxon>
    </lineage>
</organism>
<evidence type="ECO:0000256" key="3">
    <source>
        <dbReference type="ARBA" id="ARBA00023034"/>
    </source>
</evidence>
<accession>A0A103XZE8</accession>
<keyword evidence="3" id="KW-0333">Golgi apparatus</keyword>
<comment type="caution">
    <text evidence="6">The sequence shown here is derived from an EMBL/GenBank/DDBJ whole genome shotgun (WGS) entry which is preliminary data.</text>
</comment>
<dbReference type="OrthoDB" id="44015at2759"/>
<dbReference type="GO" id="GO:0072583">
    <property type="term" value="P:clathrin-dependent endocytosis"/>
    <property type="evidence" value="ECO:0007669"/>
    <property type="project" value="InterPro"/>
</dbReference>
<dbReference type="OMA" id="HEIMILV"/>
<dbReference type="EMBL" id="LEKV01003417">
    <property type="protein sequence ID" value="KVH99713.1"/>
    <property type="molecule type" value="Genomic_DNA"/>
</dbReference>
<dbReference type="STRING" id="59895.A0A103XZE8"/>
<evidence type="ECO:0000256" key="1">
    <source>
        <dbReference type="ARBA" id="ARBA00004132"/>
    </source>
</evidence>
<dbReference type="GO" id="GO:0005545">
    <property type="term" value="F:1-phosphatidylinositol binding"/>
    <property type="evidence" value="ECO:0007669"/>
    <property type="project" value="TreeGrafter"/>
</dbReference>
<dbReference type="InterPro" id="IPR008942">
    <property type="entry name" value="ENTH_VHS"/>
</dbReference>
<dbReference type="PANTHER" id="PTHR22951:SF24">
    <property type="entry name" value="ENTH DOMAIN-CONTAINING PROTEIN"/>
    <property type="match status" value="1"/>
</dbReference>
<name>A0A103XZE8_CYNCS</name>
<dbReference type="SUPFAM" id="SSF48464">
    <property type="entry name" value="ENTH/VHS domain"/>
    <property type="match status" value="1"/>
</dbReference>
<dbReference type="InterPro" id="IPR013809">
    <property type="entry name" value="ENTH"/>
</dbReference>
<keyword evidence="7" id="KW-1185">Reference proteome</keyword>
<dbReference type="GO" id="GO:0005905">
    <property type="term" value="C:clathrin-coated pit"/>
    <property type="evidence" value="ECO:0007669"/>
    <property type="project" value="TreeGrafter"/>
</dbReference>
<evidence type="ECO:0000256" key="2">
    <source>
        <dbReference type="ARBA" id="ARBA00004555"/>
    </source>
</evidence>
<dbReference type="Gene3D" id="1.25.40.90">
    <property type="match status" value="1"/>
</dbReference>
<proteinExistence type="predicted"/>
<dbReference type="AlphaFoldDB" id="A0A103XZE8"/>
<dbReference type="PANTHER" id="PTHR22951">
    <property type="entry name" value="CLATHRIN ASSEMBLY PROTEIN"/>
    <property type="match status" value="1"/>
</dbReference>
<evidence type="ECO:0000313" key="6">
    <source>
        <dbReference type="EMBL" id="KVH99713.1"/>
    </source>
</evidence>
<dbReference type="GO" id="GO:0005546">
    <property type="term" value="F:phosphatidylinositol-4,5-bisphosphate binding"/>
    <property type="evidence" value="ECO:0007669"/>
    <property type="project" value="TreeGrafter"/>
</dbReference>
<dbReference type="PROSITE" id="PS50942">
    <property type="entry name" value="ENTH"/>
    <property type="match status" value="1"/>
</dbReference>
<gene>
    <name evidence="6" type="ORF">Ccrd_022036</name>
</gene>
<evidence type="ECO:0000313" key="7">
    <source>
        <dbReference type="Proteomes" id="UP000243975"/>
    </source>
</evidence>
<protein>
    <submittedName>
        <fullName evidence="6">AP180 N-terminal homology (ANTH) domain-containing protein</fullName>
    </submittedName>
</protein>
<dbReference type="GO" id="GO:0030136">
    <property type="term" value="C:clathrin-coated vesicle"/>
    <property type="evidence" value="ECO:0007669"/>
    <property type="project" value="UniProtKB-SubCell"/>
</dbReference>
<evidence type="ECO:0000256" key="4">
    <source>
        <dbReference type="ARBA" id="ARBA00023329"/>
    </source>
</evidence>
<sequence>MGQSKKLKNLHSILKDKAKIIKATFTITNRTTTSIQIAVIRATTRSTHSPPPDHRISSLLSVAHTTRHSASACTSAIIHRLHHHHQPNAYVTLKSLITLHSIIAGGSFVPKDHQSFRPTSAADHHYLNLSRFIDNTDTQSREFSLWAQWYARFLESNLSTSKVLVCSLSSKAEIDKKKENVKYSLFMDLFKEIEALVSMIEEICRAPRSLHCQTNDIIYEVMRLVGEDYRMTQYHTMIRLTELSTRIHGLSTNELSELTLYLERLEGCKERLTELFANRRRNESFWELVTESMAKLLRLKEDKELKSVSRRMIEYTTESTQLKKQLREASRPLGLLPLGDGNHWLSVDPYNLTFSLA</sequence>